<dbReference type="HOGENOM" id="CLU_072501_0_0_2"/>
<protein>
    <submittedName>
        <fullName evidence="1">Acylneuraminate cytidylyltransferase</fullName>
    </submittedName>
</protein>
<dbReference type="Pfam" id="PF02348">
    <property type="entry name" value="CTP_transf_3"/>
    <property type="match status" value="1"/>
</dbReference>
<keyword evidence="2" id="KW-1185">Reference proteome</keyword>
<gene>
    <name evidence="1" type="ordered locus">Halxa_0208</name>
</gene>
<accession>F8DEL1</accession>
<proteinExistence type="predicted"/>
<keyword evidence="1" id="KW-0548">Nucleotidyltransferase</keyword>
<dbReference type="PANTHER" id="PTHR42866">
    <property type="entry name" value="3-DEOXY-MANNO-OCTULOSONATE CYTIDYLYLTRANSFERASE"/>
    <property type="match status" value="1"/>
</dbReference>
<dbReference type="KEGG" id="hxa:Halxa_0208"/>
<dbReference type="GeneID" id="10795562"/>
<dbReference type="GO" id="GO:0016779">
    <property type="term" value="F:nucleotidyltransferase activity"/>
    <property type="evidence" value="ECO:0007669"/>
    <property type="project" value="UniProtKB-KW"/>
</dbReference>
<keyword evidence="1" id="KW-0808">Transferase</keyword>
<dbReference type="CDD" id="cd02518">
    <property type="entry name" value="GT2_SpsF"/>
    <property type="match status" value="1"/>
</dbReference>
<dbReference type="OrthoDB" id="205629at2157"/>
<dbReference type="GO" id="GO:0005829">
    <property type="term" value="C:cytosol"/>
    <property type="evidence" value="ECO:0007669"/>
    <property type="project" value="TreeGrafter"/>
</dbReference>
<dbReference type="AlphaFoldDB" id="F8DEL1"/>
<sequence length="252" mass="28197">MSEDTTVVACIQARMGSTRLPGKMMLQLRRRPVISHVVSRVSSSRYVDTTVVATSDKTQDDILEYNASQAGADVFRGSEDDVLGRVKGAAETQDADIVVRICADCPLISPAVIDQAVSALLESDADYASNTIDRTFPRGMDVEAFTMGSFEYVDKYASEPHEREHVTPYYYENAEAFDLEQIDSADLFDDEQYINRTDLRLTLDEADDYELFKELFKKYGNYDTPTLRGVIDHVDSDRLADINAEVTQKTVG</sequence>
<reference evidence="2" key="1">
    <citation type="journal article" date="2012" name="Stand. Genomic Sci.">
        <title>Complete genome sequence of Halopiger xanaduensis type strain (SH-6(T)).</title>
        <authorList>
            <person name="Anderson I."/>
            <person name="Tindall B.J."/>
            <person name="Rohde M."/>
            <person name="Lucas S."/>
            <person name="Han J."/>
            <person name="Lapidus A."/>
            <person name="Cheng J.F."/>
            <person name="Goodwin L."/>
            <person name="Pitluck S."/>
            <person name="Peters L."/>
            <person name="Pati A."/>
            <person name="Mikhailova N."/>
            <person name="Pagani I."/>
            <person name="Teshima H."/>
            <person name="Han C."/>
            <person name="Tapia R."/>
            <person name="Land M."/>
            <person name="Woyke T."/>
            <person name="Klenk H.P."/>
            <person name="Kyrpides N."/>
            <person name="Ivanova N."/>
        </authorList>
    </citation>
    <scope>NUCLEOTIDE SEQUENCE [LARGE SCALE GENOMIC DNA]</scope>
    <source>
        <strain evidence="2">DSM 18323 / JCM 14033 / SH-6</strain>
        <plasmid evidence="2">Plasmid pHALXA03</plasmid>
    </source>
</reference>
<dbReference type="SUPFAM" id="SSF53448">
    <property type="entry name" value="Nucleotide-diphospho-sugar transferases"/>
    <property type="match status" value="1"/>
</dbReference>
<dbReference type="EMBL" id="CP002842">
    <property type="protein sequence ID" value="AEH39448.1"/>
    <property type="molecule type" value="Genomic_DNA"/>
</dbReference>
<organism evidence="1 2">
    <name type="scientific">Halopiger xanaduensis (strain DSM 18323 / JCM 14033 / SH-6)</name>
    <dbReference type="NCBI Taxonomy" id="797210"/>
    <lineage>
        <taxon>Archaea</taxon>
        <taxon>Methanobacteriati</taxon>
        <taxon>Methanobacteriota</taxon>
        <taxon>Stenosarchaea group</taxon>
        <taxon>Halobacteria</taxon>
        <taxon>Halobacteriales</taxon>
        <taxon>Natrialbaceae</taxon>
        <taxon>Halopiger</taxon>
    </lineage>
</organism>
<keyword evidence="1" id="KW-0614">Plasmid</keyword>
<dbReference type="InterPro" id="IPR003329">
    <property type="entry name" value="Cytidylyl_trans"/>
</dbReference>
<evidence type="ECO:0000313" key="2">
    <source>
        <dbReference type="Proteomes" id="UP000006794"/>
    </source>
</evidence>
<dbReference type="Proteomes" id="UP000006794">
    <property type="component" value="Plasmid pHALXA03"/>
</dbReference>
<dbReference type="Gene3D" id="3.90.550.10">
    <property type="entry name" value="Spore Coat Polysaccharide Biosynthesis Protein SpsA, Chain A"/>
    <property type="match status" value="1"/>
</dbReference>
<name>F8DEL1_HALXS</name>
<dbReference type="RefSeq" id="WP_013875986.1">
    <property type="nucleotide sequence ID" value="NC_015659.1"/>
</dbReference>
<dbReference type="InterPro" id="IPR029044">
    <property type="entry name" value="Nucleotide-diphossugar_trans"/>
</dbReference>
<dbReference type="PANTHER" id="PTHR42866:SF1">
    <property type="entry name" value="SPORE COAT POLYSACCHARIDE BIOSYNTHESIS PROTEIN SPSF"/>
    <property type="match status" value="1"/>
</dbReference>
<geneLocation type="plasmid" evidence="1 2">
    <name>pHALXA03</name>
</geneLocation>
<evidence type="ECO:0000313" key="1">
    <source>
        <dbReference type="EMBL" id="AEH39448.1"/>
    </source>
</evidence>